<accession>A0ABP1RCS4</accession>
<dbReference type="Proteomes" id="UP001642540">
    <property type="component" value="Unassembled WGS sequence"/>
</dbReference>
<comment type="caution">
    <text evidence="1">The sequence shown here is derived from an EMBL/GenBank/DDBJ whole genome shotgun (WGS) entry which is preliminary data.</text>
</comment>
<dbReference type="EMBL" id="CAXLJM020000069">
    <property type="protein sequence ID" value="CAL8125697.1"/>
    <property type="molecule type" value="Genomic_DNA"/>
</dbReference>
<sequence>MDDNSNSSAASSMEIDMCTPCHSEQEHEVVVIIESTDESDDLAALSCEVFQNEMLRELILSKVLWPDGDKCSMCVSNLGSLRLVRRDWLLTVSSLIRKAKLPLFKLKLNNENSASESLYCQKNGKMLNNFVAGMTDESRIEDFIPGFNMKLMPSFFRRENYEDLSACLIKCGSSLLNLQLSFPINSTMTFVFHSFSLPKLKTLSVQFSDERLVDYLGLQNNAHTIYPLQTMLNSTKELYELQFMYTRSTALIPFGFEYLTLPNTITKLLIDCPLKNSDMELLKKNEFPNLMHLRLHAIAEACYRDGLIFDILYKLRKQLKILNLRGNQYPTRVRSTTMFTFPVMEKLTTLTVTSQCWELEDNMAAVKYEEVLPVVKELRILHQTKDMFAKWTANSVLESVTHLFVALINPRNNTAYMMHPTLLEEPLTLTLERMQSLHMTFPNVVCLEVAVCGPEVCGLQYLFMEMRKLQKLAITVKGSMEGVQHTHWDALLIGAPADLAMSLKRNRDFWNNVELKDDNNFPSIRKLSELRSLAIVEHHLYAGPHQEVTANVSLLSDMTFHFAFLRMPNLKQLLLSPKFMPSPEMAQQWKEEKGTSILSIPSQ</sequence>
<protein>
    <submittedName>
        <fullName evidence="1">Uncharacterized protein</fullName>
    </submittedName>
</protein>
<evidence type="ECO:0000313" key="2">
    <source>
        <dbReference type="Proteomes" id="UP001642540"/>
    </source>
</evidence>
<organism evidence="1 2">
    <name type="scientific">Orchesella dallaii</name>
    <dbReference type="NCBI Taxonomy" id="48710"/>
    <lineage>
        <taxon>Eukaryota</taxon>
        <taxon>Metazoa</taxon>
        <taxon>Ecdysozoa</taxon>
        <taxon>Arthropoda</taxon>
        <taxon>Hexapoda</taxon>
        <taxon>Collembola</taxon>
        <taxon>Entomobryomorpha</taxon>
        <taxon>Entomobryoidea</taxon>
        <taxon>Orchesellidae</taxon>
        <taxon>Orchesellinae</taxon>
        <taxon>Orchesella</taxon>
    </lineage>
</organism>
<evidence type="ECO:0000313" key="1">
    <source>
        <dbReference type="EMBL" id="CAL8125697.1"/>
    </source>
</evidence>
<name>A0ABP1RCS4_9HEXA</name>
<reference evidence="1 2" key="1">
    <citation type="submission" date="2024-08" db="EMBL/GenBank/DDBJ databases">
        <authorList>
            <person name="Cucini C."/>
            <person name="Frati F."/>
        </authorList>
    </citation>
    <scope>NUCLEOTIDE SEQUENCE [LARGE SCALE GENOMIC DNA]</scope>
</reference>
<gene>
    <name evidence="1" type="ORF">ODALV1_LOCUS21083</name>
</gene>
<keyword evidence="2" id="KW-1185">Reference proteome</keyword>
<proteinExistence type="predicted"/>